<keyword evidence="1" id="KW-0175">Coiled coil</keyword>
<keyword evidence="2" id="KW-0472">Membrane</keyword>
<protein>
    <submittedName>
        <fullName evidence="3">Uncharacterized protein</fullName>
    </submittedName>
</protein>
<evidence type="ECO:0000313" key="4">
    <source>
        <dbReference type="Proteomes" id="UP001257914"/>
    </source>
</evidence>
<evidence type="ECO:0000256" key="2">
    <source>
        <dbReference type="SAM" id="Phobius"/>
    </source>
</evidence>
<proteinExistence type="predicted"/>
<name>A0ABU3R2Q3_9GAMM</name>
<feature type="transmembrane region" description="Helical" evidence="2">
    <location>
        <begin position="7"/>
        <end position="23"/>
    </location>
</feature>
<feature type="coiled-coil region" evidence="1">
    <location>
        <begin position="94"/>
        <end position="121"/>
    </location>
</feature>
<evidence type="ECO:0000256" key="1">
    <source>
        <dbReference type="SAM" id="Coils"/>
    </source>
</evidence>
<organism evidence="3 4">
    <name type="scientific">Psychrosphaera aquimarina</name>
    <dbReference type="NCBI Taxonomy" id="2044854"/>
    <lineage>
        <taxon>Bacteria</taxon>
        <taxon>Pseudomonadati</taxon>
        <taxon>Pseudomonadota</taxon>
        <taxon>Gammaproteobacteria</taxon>
        <taxon>Alteromonadales</taxon>
        <taxon>Pseudoalteromonadaceae</taxon>
        <taxon>Psychrosphaera</taxon>
    </lineage>
</organism>
<gene>
    <name evidence="3" type="ORF">RT723_12590</name>
</gene>
<comment type="caution">
    <text evidence="3">The sequence shown here is derived from an EMBL/GenBank/DDBJ whole genome shotgun (WGS) entry which is preliminary data.</text>
</comment>
<keyword evidence="2" id="KW-1133">Transmembrane helix</keyword>
<evidence type="ECO:0000313" key="3">
    <source>
        <dbReference type="EMBL" id="MDU0113819.1"/>
    </source>
</evidence>
<keyword evidence="4" id="KW-1185">Reference proteome</keyword>
<dbReference type="EMBL" id="JAWCUA010000010">
    <property type="protein sequence ID" value="MDU0113819.1"/>
    <property type="molecule type" value="Genomic_DNA"/>
</dbReference>
<accession>A0ABU3R2Q3</accession>
<feature type="transmembrane region" description="Helical" evidence="2">
    <location>
        <begin position="43"/>
        <end position="62"/>
    </location>
</feature>
<feature type="transmembrane region" description="Helical" evidence="2">
    <location>
        <begin position="69"/>
        <end position="88"/>
    </location>
</feature>
<sequence length="121" mass="13007">MGILKLITYLAGAAALGLSGYLVKLLNETNLMEQVAAIPSENITYFHIGAMVVIAWLIVSFVMKLISRAIIIALLVLAVGAEGTFVGMNLNGLIVEQTASLEDVKEKAEDMLEELKDAIDD</sequence>
<dbReference type="Proteomes" id="UP001257914">
    <property type="component" value="Unassembled WGS sequence"/>
</dbReference>
<keyword evidence="2" id="KW-0812">Transmembrane</keyword>
<dbReference type="RefSeq" id="WP_315947424.1">
    <property type="nucleotide sequence ID" value="NZ_JAWCUA010000010.1"/>
</dbReference>
<reference evidence="3 4" key="1">
    <citation type="submission" date="2023-10" db="EMBL/GenBank/DDBJ databases">
        <title>Psychrosphaera aquimaarina strain SW33 isolated from seawater.</title>
        <authorList>
            <person name="Bayburt H."/>
            <person name="Kim J.M."/>
            <person name="Choi B.J."/>
            <person name="Jeon C.O."/>
        </authorList>
    </citation>
    <scope>NUCLEOTIDE SEQUENCE [LARGE SCALE GENOMIC DNA]</scope>
    <source>
        <strain evidence="3 4">KCTC 52743</strain>
    </source>
</reference>